<dbReference type="InterPro" id="IPR000847">
    <property type="entry name" value="LysR_HTH_N"/>
</dbReference>
<dbReference type="InterPro" id="IPR036390">
    <property type="entry name" value="WH_DNA-bd_sf"/>
</dbReference>
<dbReference type="PANTHER" id="PTHR30537">
    <property type="entry name" value="HTH-TYPE TRANSCRIPTIONAL REGULATOR"/>
    <property type="match status" value="1"/>
</dbReference>
<gene>
    <name evidence="3" type="ORF">H3V53_37100</name>
</gene>
<name>A0ABU8J4E5_9BURK</name>
<dbReference type="InterPro" id="IPR058163">
    <property type="entry name" value="LysR-type_TF_proteobact-type"/>
</dbReference>
<dbReference type="Proteomes" id="UP001386437">
    <property type="component" value="Unassembled WGS sequence"/>
</dbReference>
<dbReference type="InterPro" id="IPR036388">
    <property type="entry name" value="WH-like_DNA-bd_sf"/>
</dbReference>
<accession>A0ABU8J4E5</accession>
<dbReference type="PANTHER" id="PTHR30537:SF5">
    <property type="entry name" value="HTH-TYPE TRANSCRIPTIONAL ACTIVATOR TTDR-RELATED"/>
    <property type="match status" value="1"/>
</dbReference>
<dbReference type="PROSITE" id="PS50931">
    <property type="entry name" value="HTH_LYSR"/>
    <property type="match status" value="1"/>
</dbReference>
<keyword evidence="4" id="KW-1185">Reference proteome</keyword>
<comment type="caution">
    <text evidence="3">The sequence shown here is derived from an EMBL/GenBank/DDBJ whole genome shotgun (WGS) entry which is preliminary data.</text>
</comment>
<protein>
    <submittedName>
        <fullName evidence="3">LysR family transcriptional regulator</fullName>
    </submittedName>
</protein>
<proteinExistence type="inferred from homology"/>
<evidence type="ECO:0000313" key="4">
    <source>
        <dbReference type="Proteomes" id="UP001386437"/>
    </source>
</evidence>
<dbReference type="EMBL" id="JACFYJ010000117">
    <property type="protein sequence ID" value="MEI6002534.1"/>
    <property type="molecule type" value="Genomic_DNA"/>
</dbReference>
<evidence type="ECO:0000259" key="2">
    <source>
        <dbReference type="PROSITE" id="PS50931"/>
    </source>
</evidence>
<dbReference type="Pfam" id="PF00126">
    <property type="entry name" value="HTH_1"/>
    <property type="match status" value="1"/>
</dbReference>
<feature type="domain" description="HTH lysR-type" evidence="2">
    <location>
        <begin position="8"/>
        <end position="59"/>
    </location>
</feature>
<dbReference type="Gene3D" id="1.10.10.10">
    <property type="entry name" value="Winged helix-like DNA-binding domain superfamily/Winged helix DNA-binding domain"/>
    <property type="match status" value="1"/>
</dbReference>
<evidence type="ECO:0000313" key="3">
    <source>
        <dbReference type="EMBL" id="MEI6002534.1"/>
    </source>
</evidence>
<sequence>MIHIFAVRVFIRVADRLSLGLAAKELSVFNAAVTRSIAYLEQRLRTRLLYRTTRGVSLTKAGLHYLDGYGWIVEELDCLDASALAADRTAVGAPRIVATDALSPQAISTLVAGSQHPILKCIST</sequence>
<reference evidence="3 4" key="1">
    <citation type="journal article" date="2022" name="Arch. Microbiol.">
        <title>Paraburkholderia bengalensis sp. nov. isolated from roots of Oryza sativa, IR64.</title>
        <authorList>
            <person name="Nag P."/>
            <person name="Mondal N."/>
            <person name="Sarkar J."/>
            <person name="Das S."/>
        </authorList>
    </citation>
    <scope>NUCLEOTIDE SEQUENCE [LARGE SCALE GENOMIC DNA]</scope>
    <source>
        <strain evidence="3 4">IR64_4_BI</strain>
    </source>
</reference>
<comment type="similarity">
    <text evidence="1">Belongs to the LysR transcriptional regulatory family.</text>
</comment>
<evidence type="ECO:0000256" key="1">
    <source>
        <dbReference type="ARBA" id="ARBA00009437"/>
    </source>
</evidence>
<organism evidence="3 4">
    <name type="scientific">Paraburkholderia bengalensis</name>
    <dbReference type="NCBI Taxonomy" id="2747562"/>
    <lineage>
        <taxon>Bacteria</taxon>
        <taxon>Pseudomonadati</taxon>
        <taxon>Pseudomonadota</taxon>
        <taxon>Betaproteobacteria</taxon>
        <taxon>Burkholderiales</taxon>
        <taxon>Burkholderiaceae</taxon>
        <taxon>Paraburkholderia</taxon>
    </lineage>
</organism>
<dbReference type="SUPFAM" id="SSF46785">
    <property type="entry name" value="Winged helix' DNA-binding domain"/>
    <property type="match status" value="1"/>
</dbReference>